<feature type="region of interest" description="Disordered" evidence="1">
    <location>
        <begin position="144"/>
        <end position="192"/>
    </location>
</feature>
<organism evidence="2 3">
    <name type="scientific">Daphnia pulex</name>
    <name type="common">Water flea</name>
    <dbReference type="NCBI Taxonomy" id="6669"/>
    <lineage>
        <taxon>Eukaryota</taxon>
        <taxon>Metazoa</taxon>
        <taxon>Ecdysozoa</taxon>
        <taxon>Arthropoda</taxon>
        <taxon>Crustacea</taxon>
        <taxon>Branchiopoda</taxon>
        <taxon>Diplostraca</taxon>
        <taxon>Cladocera</taxon>
        <taxon>Anomopoda</taxon>
        <taxon>Daphniidae</taxon>
        <taxon>Daphnia</taxon>
    </lineage>
</organism>
<feature type="region of interest" description="Disordered" evidence="1">
    <location>
        <begin position="338"/>
        <end position="362"/>
    </location>
</feature>
<feature type="compositionally biased region" description="Polar residues" evidence="1">
    <location>
        <begin position="1"/>
        <end position="11"/>
    </location>
</feature>
<proteinExistence type="predicted"/>
<dbReference type="OrthoDB" id="418245at2759"/>
<reference evidence="2 3" key="1">
    <citation type="journal article" date="2011" name="Science">
        <title>The ecoresponsive genome of Daphnia pulex.</title>
        <authorList>
            <person name="Colbourne J.K."/>
            <person name="Pfrender M.E."/>
            <person name="Gilbert D."/>
            <person name="Thomas W.K."/>
            <person name="Tucker A."/>
            <person name="Oakley T.H."/>
            <person name="Tokishita S."/>
            <person name="Aerts A."/>
            <person name="Arnold G.J."/>
            <person name="Basu M.K."/>
            <person name="Bauer D.J."/>
            <person name="Caceres C.E."/>
            <person name="Carmel L."/>
            <person name="Casola C."/>
            <person name="Choi J.H."/>
            <person name="Detter J.C."/>
            <person name="Dong Q."/>
            <person name="Dusheyko S."/>
            <person name="Eads B.D."/>
            <person name="Frohlich T."/>
            <person name="Geiler-Samerotte K.A."/>
            <person name="Gerlach D."/>
            <person name="Hatcher P."/>
            <person name="Jogdeo S."/>
            <person name="Krijgsveld J."/>
            <person name="Kriventseva E.V."/>
            <person name="Kultz D."/>
            <person name="Laforsch C."/>
            <person name="Lindquist E."/>
            <person name="Lopez J."/>
            <person name="Manak J.R."/>
            <person name="Muller J."/>
            <person name="Pangilinan J."/>
            <person name="Patwardhan R.P."/>
            <person name="Pitluck S."/>
            <person name="Pritham E.J."/>
            <person name="Rechtsteiner A."/>
            <person name="Rho M."/>
            <person name="Rogozin I.B."/>
            <person name="Sakarya O."/>
            <person name="Salamov A."/>
            <person name="Schaack S."/>
            <person name="Shapiro H."/>
            <person name="Shiga Y."/>
            <person name="Skalitzky C."/>
            <person name="Smith Z."/>
            <person name="Souvorov A."/>
            <person name="Sung W."/>
            <person name="Tang Z."/>
            <person name="Tsuchiya D."/>
            <person name="Tu H."/>
            <person name="Vos H."/>
            <person name="Wang M."/>
            <person name="Wolf Y.I."/>
            <person name="Yamagata H."/>
            <person name="Yamada T."/>
            <person name="Ye Y."/>
            <person name="Shaw J.R."/>
            <person name="Andrews J."/>
            <person name="Crease T.J."/>
            <person name="Tang H."/>
            <person name="Lucas S.M."/>
            <person name="Robertson H.M."/>
            <person name="Bork P."/>
            <person name="Koonin E.V."/>
            <person name="Zdobnov E.M."/>
            <person name="Grigoriev I.V."/>
            <person name="Lynch M."/>
            <person name="Boore J.L."/>
        </authorList>
    </citation>
    <scope>NUCLEOTIDE SEQUENCE [LARGE SCALE GENOMIC DNA]</scope>
</reference>
<name>E9HDM5_DAPPU</name>
<feature type="compositionally biased region" description="Pro residues" evidence="1">
    <location>
        <begin position="353"/>
        <end position="362"/>
    </location>
</feature>
<dbReference type="KEGG" id="dpx:DAPPUDRAFT_328423"/>
<feature type="compositionally biased region" description="Polar residues" evidence="1">
    <location>
        <begin position="338"/>
        <end position="350"/>
    </location>
</feature>
<dbReference type="HOGENOM" id="CLU_673118_0_0_1"/>
<evidence type="ECO:0000313" key="3">
    <source>
        <dbReference type="Proteomes" id="UP000000305"/>
    </source>
</evidence>
<protein>
    <submittedName>
        <fullName evidence="2">Uncharacterized protein</fullName>
    </submittedName>
</protein>
<dbReference type="PhylomeDB" id="E9HDM5"/>
<keyword evidence="3" id="KW-1185">Reference proteome</keyword>
<evidence type="ECO:0000313" key="2">
    <source>
        <dbReference type="EMBL" id="EFX70172.1"/>
    </source>
</evidence>
<accession>E9HDM5</accession>
<feature type="region of interest" description="Disordered" evidence="1">
    <location>
        <begin position="1"/>
        <end position="56"/>
    </location>
</feature>
<gene>
    <name evidence="2" type="ORF">DAPPUDRAFT_328423</name>
</gene>
<feature type="compositionally biased region" description="Low complexity" evidence="1">
    <location>
        <begin position="155"/>
        <end position="170"/>
    </location>
</feature>
<dbReference type="Proteomes" id="UP000000305">
    <property type="component" value="Unassembled WGS sequence"/>
</dbReference>
<feature type="compositionally biased region" description="Basic and acidic residues" evidence="1">
    <location>
        <begin position="12"/>
        <end position="27"/>
    </location>
</feature>
<feature type="compositionally biased region" description="Polar residues" evidence="1">
    <location>
        <begin position="38"/>
        <end position="56"/>
    </location>
</feature>
<sequence length="409" mass="44787">MGENRSPSPNKRGSDNDVASQRRDIERQQILQRLIASQVPSSKSIPGHPTSSPGETVMMTQFGLQTHSSLLTAIQDTSDAGGMDANVVAQFQLQLDLKAEKKVTFARMMEMVKADITSSETETSAGEEQSKCIELVDDRMMPDSIGAANKRKQRNWNSRRFWRSNNSNSSTQGSASDQDIQDNLPMTEHVPPNDSVAVIDPSVMAHRSNRLTTTSFCTPHITLEIPNGNYGQFLSPIHEVPTPLPSPAHTPIPSMRKADRCGSSDSSLSSGSSTLLERKRPLLQQQRWNYNSSDEYHKGSLSAPSIVVENVTSHLENSERQSISIVVPSTIQILIESDSAQPSPVSSTANSPLPSPAKIKPPPLHIVNSNFTRFETFQSSTGSNELKSTPPFTVPQLCVSEAFLETTDF</sequence>
<feature type="compositionally biased region" description="Low complexity" evidence="1">
    <location>
        <begin position="263"/>
        <end position="275"/>
    </location>
</feature>
<dbReference type="InParanoid" id="E9HDM5"/>
<dbReference type="AlphaFoldDB" id="E9HDM5"/>
<dbReference type="EMBL" id="GL732624">
    <property type="protein sequence ID" value="EFX70172.1"/>
    <property type="molecule type" value="Genomic_DNA"/>
</dbReference>
<evidence type="ECO:0000256" key="1">
    <source>
        <dbReference type="SAM" id="MobiDB-lite"/>
    </source>
</evidence>
<feature type="region of interest" description="Disordered" evidence="1">
    <location>
        <begin position="244"/>
        <end position="278"/>
    </location>
</feature>